<evidence type="ECO:0000313" key="2">
    <source>
        <dbReference type="Proteomes" id="UP001140096"/>
    </source>
</evidence>
<reference evidence="1" key="1">
    <citation type="submission" date="2022-07" db="EMBL/GenBank/DDBJ databases">
        <title>Phylogenomic reconstructions and comparative analyses of Kickxellomycotina fungi.</title>
        <authorList>
            <person name="Reynolds N.K."/>
            <person name="Stajich J.E."/>
            <person name="Barry K."/>
            <person name="Grigoriev I.V."/>
            <person name="Crous P."/>
            <person name="Smith M.E."/>
        </authorList>
    </citation>
    <scope>NUCLEOTIDE SEQUENCE</scope>
    <source>
        <strain evidence="1">CBS 102833</strain>
    </source>
</reference>
<comment type="caution">
    <text evidence="1">The sequence shown here is derived from an EMBL/GenBank/DDBJ whole genome shotgun (WGS) entry which is preliminary data.</text>
</comment>
<dbReference type="Proteomes" id="UP001140096">
    <property type="component" value="Unassembled WGS sequence"/>
</dbReference>
<name>A0ACC1LRW4_9FUNG</name>
<evidence type="ECO:0000313" key="1">
    <source>
        <dbReference type="EMBL" id="KAJ2813579.1"/>
    </source>
</evidence>
<proteinExistence type="predicted"/>
<protein>
    <submittedName>
        <fullName evidence="1">Uncharacterized protein</fullName>
    </submittedName>
</protein>
<accession>A0ACC1LRW4</accession>
<keyword evidence="2" id="KW-1185">Reference proteome</keyword>
<organism evidence="1 2">
    <name type="scientific">Coemansia furcata</name>
    <dbReference type="NCBI Taxonomy" id="417177"/>
    <lineage>
        <taxon>Eukaryota</taxon>
        <taxon>Fungi</taxon>
        <taxon>Fungi incertae sedis</taxon>
        <taxon>Zoopagomycota</taxon>
        <taxon>Kickxellomycotina</taxon>
        <taxon>Kickxellomycetes</taxon>
        <taxon>Kickxellales</taxon>
        <taxon>Kickxellaceae</taxon>
        <taxon>Coemansia</taxon>
    </lineage>
</organism>
<dbReference type="EMBL" id="JANBUP010000042">
    <property type="protein sequence ID" value="KAJ2813579.1"/>
    <property type="molecule type" value="Genomic_DNA"/>
</dbReference>
<gene>
    <name evidence="1" type="ORF">H4S07_000573</name>
</gene>
<sequence length="989" mass="106589">MSWLQRNIFSRNRSASQSTESEQQPPLVVADSSTSFHSQTQRLEEMEQLLRQKYRQQQESPESELAPEDPLDPPTDVDSADGLFAKLSITEMRRYEQSLQKRIETMRAQMRKVAGRHYPELIDAADSAVAMDRSSAKISMRLSSLRAMLESTHHPQQTKPAVAEQDEGGAKAKVYAIAAQVKVLVDTPEQIWKALGGQRFLQAALLYMIAGEIHERLRTQSRPMPEDQAAVVVDPLLAFPVIERQWESIAPFRDQITAKSRQLLASPGKAFAVESGLSALCAISLLDDDVDAEMACTLFLAHRGESLTPLLDSLRMAAAGGAGELDEKLQELLGRVRQILTDYVAVFGIPDDYSSMPRGGLSVASGGGGQHASWILTTLASICADCDLPTPPALRRALKPGGSAAQPGGGDEQGRPLGKRRSELQLRGRGRRTPSIAGSVLSSSLVSAPKGDAQMAGSTPPTPWVGERGNVANGVARGGGAFIVGKYLPLEIAQFRPPLVRMLDLGLVPDGDALNEADEDHVGLEYYLQDPKALLRVLATQVQPSLEHIARHALGLWWTEVVAAIQDAARSAIAKRVVAVADAARVGASLLRWENEGTGWTRGFSWTAVASNPLLAGPIGLHSLYASVVEPLLQSRARQLQFAAVDLALSLPESFLHDDVADVAAGHLPWRRVLDDAAMADLVDDVKGVDFVPPDVRVVGDAVDGGLQAAWRDGAAWWQQMNGAVAMPEALVCAQYFSEQWHVMTQRLDAWAAGATQATPGAEGGDMPPHVALCIKGAWTAAVLVEVAHRVLATDTALVRECWRQLGITGDVLTAALQRTQQRLLVPWFEHLGTAMAESWAAQFDSLYYQIPRALRADAAATRRDVVQAWVASRASSSARYSALRQVAVSTLSVRSGGAPSPAVRCLAIGIKAQVQGVCGLAPIVGSYSDMWGIVGRAVADAMCRSVVDNADEWDAVQLDADIRFVCEYVGGEFTAYQRLTSRIGPSGG</sequence>